<protein>
    <submittedName>
        <fullName evidence="2">Uncharacterized protein</fullName>
    </submittedName>
</protein>
<comment type="caution">
    <text evidence="2">The sequence shown here is derived from an EMBL/GenBank/DDBJ whole genome shotgun (WGS) entry which is preliminary data.</text>
</comment>
<accession>A0A8S4N3J5</accession>
<dbReference type="EMBL" id="CAIIXF020000001">
    <property type="protein sequence ID" value="CAH1775656.1"/>
    <property type="molecule type" value="Genomic_DNA"/>
</dbReference>
<evidence type="ECO:0000313" key="2">
    <source>
        <dbReference type="EMBL" id="CAH1775656.1"/>
    </source>
</evidence>
<evidence type="ECO:0000313" key="3">
    <source>
        <dbReference type="Proteomes" id="UP000749559"/>
    </source>
</evidence>
<keyword evidence="3" id="KW-1185">Reference proteome</keyword>
<evidence type="ECO:0000256" key="1">
    <source>
        <dbReference type="SAM" id="Phobius"/>
    </source>
</evidence>
<keyword evidence="1" id="KW-0472">Membrane</keyword>
<dbReference type="Proteomes" id="UP000749559">
    <property type="component" value="Unassembled WGS sequence"/>
</dbReference>
<proteinExistence type="predicted"/>
<name>A0A8S4N3J5_OWEFU</name>
<dbReference type="AlphaFoldDB" id="A0A8S4N3J5"/>
<reference evidence="2" key="1">
    <citation type="submission" date="2022-03" db="EMBL/GenBank/DDBJ databases">
        <authorList>
            <person name="Martin C."/>
        </authorList>
    </citation>
    <scope>NUCLEOTIDE SEQUENCE</scope>
</reference>
<sequence length="127" mass="14593">ISEEIFPRLLKLVHAYKTSEHEIMKLNLWYITQFEIKFTIFIIQLCYFSMKVYIILALIVISSVLSTIDGNQRFKRGPPAHVCRRLCARPHGHPTSCHCGLNMNAWRFKRSLDGTGNQDAETQVLGG</sequence>
<organism evidence="2 3">
    <name type="scientific">Owenia fusiformis</name>
    <name type="common">Polychaete worm</name>
    <dbReference type="NCBI Taxonomy" id="6347"/>
    <lineage>
        <taxon>Eukaryota</taxon>
        <taxon>Metazoa</taxon>
        <taxon>Spiralia</taxon>
        <taxon>Lophotrochozoa</taxon>
        <taxon>Annelida</taxon>
        <taxon>Polychaeta</taxon>
        <taxon>Sedentaria</taxon>
        <taxon>Canalipalpata</taxon>
        <taxon>Sabellida</taxon>
        <taxon>Oweniida</taxon>
        <taxon>Oweniidae</taxon>
        <taxon>Owenia</taxon>
    </lineage>
</organism>
<keyword evidence="1" id="KW-0812">Transmembrane</keyword>
<feature type="transmembrane region" description="Helical" evidence="1">
    <location>
        <begin position="38"/>
        <end position="65"/>
    </location>
</feature>
<gene>
    <name evidence="2" type="ORF">OFUS_LOCUS2933</name>
</gene>
<keyword evidence="1" id="KW-1133">Transmembrane helix</keyword>
<feature type="non-terminal residue" evidence="2">
    <location>
        <position position="127"/>
    </location>
</feature>